<feature type="compositionally biased region" description="Low complexity" evidence="1">
    <location>
        <begin position="34"/>
        <end position="44"/>
    </location>
</feature>
<evidence type="ECO:0000313" key="4">
    <source>
        <dbReference type="Proteomes" id="UP001194580"/>
    </source>
</evidence>
<feature type="compositionally biased region" description="Polar residues" evidence="1">
    <location>
        <begin position="46"/>
        <end position="59"/>
    </location>
</feature>
<reference evidence="3" key="1">
    <citation type="journal article" date="2020" name="Fungal Divers.">
        <title>Resolving the Mortierellaceae phylogeny through synthesis of multi-gene phylogenetics and phylogenomics.</title>
        <authorList>
            <person name="Vandepol N."/>
            <person name="Liber J."/>
            <person name="Desiro A."/>
            <person name="Na H."/>
            <person name="Kennedy M."/>
            <person name="Barry K."/>
            <person name="Grigoriev I.V."/>
            <person name="Miller A.N."/>
            <person name="O'Donnell K."/>
            <person name="Stajich J.E."/>
            <person name="Bonito G."/>
        </authorList>
    </citation>
    <scope>NUCLEOTIDE SEQUENCE</scope>
    <source>
        <strain evidence="3">NRRL 28262</strain>
    </source>
</reference>
<proteinExistence type="predicted"/>
<dbReference type="AlphaFoldDB" id="A0AAD4DDX9"/>
<dbReference type="EMBL" id="JAAAIL010000456">
    <property type="protein sequence ID" value="KAG0275620.1"/>
    <property type="molecule type" value="Genomic_DNA"/>
</dbReference>
<feature type="signal peptide" evidence="2">
    <location>
        <begin position="1"/>
        <end position="24"/>
    </location>
</feature>
<comment type="caution">
    <text evidence="3">The sequence shown here is derived from an EMBL/GenBank/DDBJ whole genome shotgun (WGS) entry which is preliminary data.</text>
</comment>
<protein>
    <submittedName>
        <fullName evidence="3">Uncharacterized protein</fullName>
    </submittedName>
</protein>
<organism evidence="3 4">
    <name type="scientific">Linnemannia exigua</name>
    <dbReference type="NCBI Taxonomy" id="604196"/>
    <lineage>
        <taxon>Eukaryota</taxon>
        <taxon>Fungi</taxon>
        <taxon>Fungi incertae sedis</taxon>
        <taxon>Mucoromycota</taxon>
        <taxon>Mortierellomycotina</taxon>
        <taxon>Mortierellomycetes</taxon>
        <taxon>Mortierellales</taxon>
        <taxon>Mortierellaceae</taxon>
        <taxon>Linnemannia</taxon>
    </lineage>
</organism>
<name>A0AAD4DDX9_9FUNG</name>
<gene>
    <name evidence="3" type="ORF">BGZ95_008558</name>
</gene>
<keyword evidence="2" id="KW-0732">Signal</keyword>
<evidence type="ECO:0000256" key="2">
    <source>
        <dbReference type="SAM" id="SignalP"/>
    </source>
</evidence>
<evidence type="ECO:0000313" key="3">
    <source>
        <dbReference type="EMBL" id="KAG0275620.1"/>
    </source>
</evidence>
<feature type="chain" id="PRO_5042163654" evidence="2">
    <location>
        <begin position="25"/>
        <end position="168"/>
    </location>
</feature>
<accession>A0AAD4DDX9</accession>
<dbReference type="Proteomes" id="UP001194580">
    <property type="component" value="Unassembled WGS sequence"/>
</dbReference>
<evidence type="ECO:0000256" key="1">
    <source>
        <dbReference type="SAM" id="MobiDB-lite"/>
    </source>
</evidence>
<sequence>MIPKLLSTLLPGLLVILLVGLVLAAVNNPNYAAGDDTADDGAAASTEGSKMASSPSPSTIDIKPSRPTPMAKMLLDSPSYTPFWPALLEEEGRRKMVVSGWPSSLKIEIDELEVGGVAIPFVNSLLQNSKVGFQNFGNVDLGVVGGSRPRGGGGGRFGFVPGPAPVVA</sequence>
<keyword evidence="4" id="KW-1185">Reference proteome</keyword>
<feature type="region of interest" description="Disordered" evidence="1">
    <location>
        <begin position="34"/>
        <end position="68"/>
    </location>
</feature>